<name>A0ABU5ZCJ9_9BACL</name>
<dbReference type="EMBL" id="JAYJLD010000001">
    <property type="protein sequence ID" value="MEB3100208.1"/>
    <property type="molecule type" value="Genomic_DNA"/>
</dbReference>
<evidence type="ECO:0000256" key="1">
    <source>
        <dbReference type="SAM" id="Coils"/>
    </source>
</evidence>
<gene>
    <name evidence="2" type="ORF">VF724_00865</name>
</gene>
<evidence type="ECO:0000313" key="3">
    <source>
        <dbReference type="Proteomes" id="UP001310386"/>
    </source>
</evidence>
<accession>A0ABU5ZCJ9</accession>
<keyword evidence="3" id="KW-1185">Reference proteome</keyword>
<feature type="coiled-coil region" evidence="1">
    <location>
        <begin position="44"/>
        <end position="78"/>
    </location>
</feature>
<keyword evidence="1" id="KW-0175">Coiled coil</keyword>
<dbReference type="RefSeq" id="WP_371752314.1">
    <property type="nucleotide sequence ID" value="NZ_JAYJLD010000001.1"/>
</dbReference>
<protein>
    <submittedName>
        <fullName evidence="2">Uncharacterized protein</fullName>
    </submittedName>
</protein>
<comment type="caution">
    <text evidence="2">The sequence shown here is derived from an EMBL/GenBank/DDBJ whole genome shotgun (WGS) entry which is preliminary data.</text>
</comment>
<evidence type="ECO:0000313" key="2">
    <source>
        <dbReference type="EMBL" id="MEB3100208.1"/>
    </source>
</evidence>
<sequence length="91" mass="10458">MKLFSQELGHIVFLSEVIHSGNKRHLMGDAMKCLLYVAKSLEEVEVSEEVKEELDRLIAGLESQLIKENDRIREIRGNLSEPAYLRKFGDN</sequence>
<organism evidence="2 3">
    <name type="scientific">Ferviditalea candida</name>
    <dbReference type="NCBI Taxonomy" id="3108399"/>
    <lineage>
        <taxon>Bacteria</taxon>
        <taxon>Bacillati</taxon>
        <taxon>Bacillota</taxon>
        <taxon>Bacilli</taxon>
        <taxon>Bacillales</taxon>
        <taxon>Paenibacillaceae</taxon>
        <taxon>Ferviditalea</taxon>
    </lineage>
</organism>
<dbReference type="Proteomes" id="UP001310386">
    <property type="component" value="Unassembled WGS sequence"/>
</dbReference>
<reference evidence="2" key="1">
    <citation type="submission" date="2023-12" db="EMBL/GenBank/DDBJ databases">
        <title>Fervidustalea candida gen. nov., sp. nov., a novel member of the family Paenibacillaceae isolated from a geothermal area.</title>
        <authorList>
            <person name="Li W.-J."/>
            <person name="Jiao J.-Y."/>
            <person name="Chen Y."/>
        </authorList>
    </citation>
    <scope>NUCLEOTIDE SEQUENCE</scope>
    <source>
        <strain evidence="2">SYSU GA230002</strain>
    </source>
</reference>
<proteinExistence type="predicted"/>